<dbReference type="InterPro" id="IPR050287">
    <property type="entry name" value="MTA/SAH_deaminase"/>
</dbReference>
<gene>
    <name evidence="3" type="ORF">LWF01_15065</name>
</gene>
<dbReference type="PANTHER" id="PTHR43794">
    <property type="entry name" value="AMINOHYDROLASE SSNA-RELATED"/>
    <property type="match status" value="1"/>
</dbReference>
<keyword evidence="1" id="KW-0378">Hydrolase</keyword>
<dbReference type="InterPro" id="IPR006680">
    <property type="entry name" value="Amidohydro-rel"/>
</dbReference>
<sequence>MPPASSQIHQQSPAAGEHRCDILLTGAIVLTIDDHRTVHSPGAIAITGNRIAAVGPEIELAGWEATTRIDCAGKALIPGFVDGHNHLYQSLAKGLGEGMSIVPWLCEFMWPYSIAMQPSDAIAGVRLGAIEAARAGITTVIDNHYAPADPETTLAVAETIEQVGLRGAVARGIVGEPSRIAKRRGQPAELFRYSAIDELAITRECIEARPSGEKVAIWPAPLNLTYVEPSLVRGAIELAAELGTRWHTHCCEGSGDPGSYVEEYGQRPVQWLADEGLLDERATLAHAVWLDDSEIDSIAAAGAGVAHNPASNAYLASGTMRLRDLLDRGVPVSLGTDGPSCGHREDMFEAMKLTIFAQRLGTEDPTVVRAEEALELATREGARYAGVDAGILEAGRLADIVAVDLSAPHLNPMHRAVSALVYSAQPSDISWTMVGGEFIYRDGRCLLVDEEAALDDARRHADDVVARAGMTGLLQAWDHGSAS</sequence>
<keyword evidence="4" id="KW-1185">Reference proteome</keyword>
<dbReference type="Proteomes" id="UP001209083">
    <property type="component" value="Chromosome"/>
</dbReference>
<evidence type="ECO:0000256" key="1">
    <source>
        <dbReference type="ARBA" id="ARBA00022801"/>
    </source>
</evidence>
<evidence type="ECO:0000313" key="3">
    <source>
        <dbReference type="EMBL" id="WGW11397.1"/>
    </source>
</evidence>
<evidence type="ECO:0000259" key="2">
    <source>
        <dbReference type="Pfam" id="PF01979"/>
    </source>
</evidence>
<evidence type="ECO:0000313" key="4">
    <source>
        <dbReference type="Proteomes" id="UP001209083"/>
    </source>
</evidence>
<dbReference type="PANTHER" id="PTHR43794:SF11">
    <property type="entry name" value="AMIDOHYDROLASE-RELATED DOMAIN-CONTAINING PROTEIN"/>
    <property type="match status" value="1"/>
</dbReference>
<proteinExistence type="predicted"/>
<protein>
    <submittedName>
        <fullName evidence="3">Amidohydrolase</fullName>
    </submittedName>
</protein>
<feature type="domain" description="Amidohydrolase-related" evidence="2">
    <location>
        <begin position="76"/>
        <end position="437"/>
    </location>
</feature>
<dbReference type="SUPFAM" id="SSF51338">
    <property type="entry name" value="Composite domain of metallo-dependent hydrolases"/>
    <property type="match status" value="1"/>
</dbReference>
<accession>A0ABY8QR19</accession>
<reference evidence="3 4" key="1">
    <citation type="submission" date="2023-05" db="EMBL/GenBank/DDBJ databases">
        <title>Lithophilousrod everest ZFBP1038 complete genpme.</title>
        <authorList>
            <person name="Tian M."/>
        </authorList>
    </citation>
    <scope>NUCLEOTIDE SEQUENCE [LARGE SCALE GENOMIC DNA]</scope>
    <source>
        <strain evidence="3 4">ZFBP1038</strain>
    </source>
</reference>
<dbReference type="Pfam" id="PF01979">
    <property type="entry name" value="Amidohydro_1"/>
    <property type="match status" value="1"/>
</dbReference>
<dbReference type="RefSeq" id="WP_349638185.1">
    <property type="nucleotide sequence ID" value="NZ_CP090958.1"/>
</dbReference>
<dbReference type="EMBL" id="CP090958">
    <property type="protein sequence ID" value="WGW11397.1"/>
    <property type="molecule type" value="Genomic_DNA"/>
</dbReference>
<dbReference type="SUPFAM" id="SSF51556">
    <property type="entry name" value="Metallo-dependent hydrolases"/>
    <property type="match status" value="1"/>
</dbReference>
<dbReference type="CDD" id="cd01298">
    <property type="entry name" value="ATZ_TRZ_like"/>
    <property type="match status" value="1"/>
</dbReference>
<name>A0ABY8QR19_9MICO</name>
<organism evidence="3 4">
    <name type="scientific">Saxibacter everestensis</name>
    <dbReference type="NCBI Taxonomy" id="2909229"/>
    <lineage>
        <taxon>Bacteria</taxon>
        <taxon>Bacillati</taxon>
        <taxon>Actinomycetota</taxon>
        <taxon>Actinomycetes</taxon>
        <taxon>Micrococcales</taxon>
        <taxon>Brevibacteriaceae</taxon>
        <taxon>Saxibacter</taxon>
    </lineage>
</organism>
<dbReference type="InterPro" id="IPR011059">
    <property type="entry name" value="Metal-dep_hydrolase_composite"/>
</dbReference>
<dbReference type="Gene3D" id="3.20.20.140">
    <property type="entry name" value="Metal-dependent hydrolases"/>
    <property type="match status" value="1"/>
</dbReference>
<dbReference type="InterPro" id="IPR032466">
    <property type="entry name" value="Metal_Hydrolase"/>
</dbReference>
<dbReference type="Gene3D" id="2.30.40.10">
    <property type="entry name" value="Urease, subunit C, domain 1"/>
    <property type="match status" value="1"/>
</dbReference>